<evidence type="ECO:0000313" key="3">
    <source>
        <dbReference type="Proteomes" id="UP000629468"/>
    </source>
</evidence>
<name>A0A8H7EWT6_AGABI</name>
<reference evidence="2 3" key="1">
    <citation type="journal article" name="Sci. Rep.">
        <title>Telomere-to-telomere assembled and centromere annotated genomes of the two main subspecies of the button mushroom Agaricus bisporus reveal especially polymorphic chromosome ends.</title>
        <authorList>
            <person name="Sonnenberg A.S.M."/>
            <person name="Sedaghat-Telgerd N."/>
            <person name="Lavrijssen B."/>
            <person name="Ohm R.A."/>
            <person name="Hendrickx P.M."/>
            <person name="Scholtmeijer K."/>
            <person name="Baars J.J.P."/>
            <person name="van Peer A."/>
        </authorList>
    </citation>
    <scope>NUCLEOTIDE SEQUENCE [LARGE SCALE GENOMIC DNA]</scope>
    <source>
        <strain evidence="2 3">H119_p4</strain>
    </source>
</reference>
<proteinExistence type="predicted"/>
<evidence type="ECO:0008006" key="4">
    <source>
        <dbReference type="Google" id="ProtNLM"/>
    </source>
</evidence>
<dbReference type="EMBL" id="JABXXO010000014">
    <property type="protein sequence ID" value="KAF7760855.1"/>
    <property type="molecule type" value="Genomic_DNA"/>
</dbReference>
<accession>A0A8H7EWT6</accession>
<feature type="compositionally biased region" description="Pro residues" evidence="1">
    <location>
        <begin position="49"/>
        <end position="61"/>
    </location>
</feature>
<feature type="compositionally biased region" description="Polar residues" evidence="1">
    <location>
        <begin position="62"/>
        <end position="72"/>
    </location>
</feature>
<dbReference type="Proteomes" id="UP000629468">
    <property type="component" value="Unassembled WGS sequence"/>
</dbReference>
<sequence length="354" mass="39181">MDSETSASLNMADVPFFYDDSHLINGFDPLSDTLLNFDDVLLPNSLAGPPEPELPLLPTPPDSGNASATSKSPETEDRVVSISTSFNLTSHSVTPDLIFSTFDEVLFYAHSQVLKAVSPKAFGQIIGGQNENLANPGSEVIHQIPDSSAVFNVILHTLYGTSPAKNSPTFETLLVAVDRMRFYDMNTKDLITIHTPLHQLLLIYAPLYPLHLYSLAARHELEDLAVSSSSHLLSFPLLTLPDEMAIRMGAIYLKRLFCLHLSRMTALKEILLVSPHPHPPTKDCDFTEQKALTRAWALVSAYLAWDARADLSTASLRTAFEPLIEKLSCELCRSELRKRIKEVISQWAAVKPTI</sequence>
<comment type="caution">
    <text evidence="2">The sequence shown here is derived from an EMBL/GenBank/DDBJ whole genome shotgun (WGS) entry which is preliminary data.</text>
</comment>
<feature type="region of interest" description="Disordered" evidence="1">
    <location>
        <begin position="48"/>
        <end position="76"/>
    </location>
</feature>
<gene>
    <name evidence="2" type="ORF">Agabi119p4_10264</name>
</gene>
<evidence type="ECO:0000256" key="1">
    <source>
        <dbReference type="SAM" id="MobiDB-lite"/>
    </source>
</evidence>
<organism evidence="2 3">
    <name type="scientific">Agaricus bisporus var. burnettii</name>
    <dbReference type="NCBI Taxonomy" id="192524"/>
    <lineage>
        <taxon>Eukaryota</taxon>
        <taxon>Fungi</taxon>
        <taxon>Dikarya</taxon>
        <taxon>Basidiomycota</taxon>
        <taxon>Agaricomycotina</taxon>
        <taxon>Agaricomycetes</taxon>
        <taxon>Agaricomycetidae</taxon>
        <taxon>Agaricales</taxon>
        <taxon>Agaricineae</taxon>
        <taxon>Agaricaceae</taxon>
        <taxon>Agaricus</taxon>
    </lineage>
</organism>
<evidence type="ECO:0000313" key="2">
    <source>
        <dbReference type="EMBL" id="KAF7760855.1"/>
    </source>
</evidence>
<dbReference type="AlphaFoldDB" id="A0A8H7EWT6"/>
<protein>
    <recommendedName>
        <fullName evidence="4">BTB domain-containing protein</fullName>
    </recommendedName>
</protein>